<dbReference type="PANTHER" id="PTHR11938">
    <property type="entry name" value="FAD NADPH DEHYDROGENASE/OXIDOREDUCTASE"/>
    <property type="match status" value="1"/>
</dbReference>
<evidence type="ECO:0000256" key="5">
    <source>
        <dbReference type="ARBA" id="ARBA00022630"/>
    </source>
</evidence>
<keyword evidence="12" id="KW-0314">Glutamate biosynthesis</keyword>
<keyword evidence="13" id="KW-0003">3Fe-4S</keyword>
<feature type="non-terminal residue" evidence="17">
    <location>
        <position position="167"/>
    </location>
</feature>
<keyword evidence="6" id="KW-0288">FMN</keyword>
<evidence type="ECO:0000313" key="17">
    <source>
        <dbReference type="EMBL" id="KAK5047400.1"/>
    </source>
</evidence>
<evidence type="ECO:0000256" key="6">
    <source>
        <dbReference type="ARBA" id="ARBA00022643"/>
    </source>
</evidence>
<keyword evidence="10" id="KW-0408">Iron</keyword>
<dbReference type="Proteomes" id="UP001357485">
    <property type="component" value="Unassembled WGS sequence"/>
</dbReference>
<evidence type="ECO:0000313" key="18">
    <source>
        <dbReference type="Proteomes" id="UP001357485"/>
    </source>
</evidence>
<dbReference type="InterPro" id="IPR029055">
    <property type="entry name" value="Ntn_hydrolases_N"/>
</dbReference>
<comment type="cofactor">
    <cofactor evidence="1">
        <name>FMN</name>
        <dbReference type="ChEBI" id="CHEBI:58210"/>
    </cofactor>
</comment>
<dbReference type="EMBL" id="JAVRRA010027996">
    <property type="protein sequence ID" value="KAK5047400.1"/>
    <property type="molecule type" value="Genomic_DNA"/>
</dbReference>
<evidence type="ECO:0000256" key="14">
    <source>
        <dbReference type="ARBA" id="ARBA00037928"/>
    </source>
</evidence>
<evidence type="ECO:0000256" key="4">
    <source>
        <dbReference type="ARBA" id="ARBA00022605"/>
    </source>
</evidence>
<dbReference type="EC" id="1.4.7.1" evidence="15"/>
<evidence type="ECO:0000256" key="15">
    <source>
        <dbReference type="ARBA" id="ARBA00039085"/>
    </source>
</evidence>
<accession>A0ABR0IUM9</accession>
<dbReference type="PANTHER" id="PTHR11938:SF133">
    <property type="entry name" value="GLUTAMATE SYNTHASE (NADH)"/>
    <property type="match status" value="1"/>
</dbReference>
<dbReference type="SUPFAM" id="SSF56235">
    <property type="entry name" value="N-terminal nucleophile aminohydrolases (Ntn hydrolases)"/>
    <property type="match status" value="1"/>
</dbReference>
<evidence type="ECO:0000256" key="2">
    <source>
        <dbReference type="ARBA" id="ARBA00001927"/>
    </source>
</evidence>
<keyword evidence="18" id="KW-1185">Reference proteome</keyword>
<feature type="domain" description="Glutamine amidotransferase type-2" evidence="16">
    <location>
        <begin position="1"/>
        <end position="166"/>
    </location>
</feature>
<comment type="pathway">
    <text evidence="14">Amino-acid biosynthesis; L-glutamate biosynthesis via GLT pathway; L-glutamate from 2-oxoglutarate and L-glutamine (ferredoxin route): step 1/1.</text>
</comment>
<gene>
    <name evidence="17" type="primary">GLT1_8</name>
    <name evidence="17" type="ORF">LTR16_011148</name>
</gene>
<protein>
    <recommendedName>
        <fullName evidence="15">glutamate synthase (ferredoxin)</fullName>
        <ecNumber evidence="15">1.4.7.1</ecNumber>
    </recommendedName>
</protein>
<keyword evidence="7" id="KW-0479">Metal-binding</keyword>
<dbReference type="Pfam" id="PF00310">
    <property type="entry name" value="GATase_2"/>
    <property type="match status" value="1"/>
</dbReference>
<keyword evidence="8" id="KW-0315">Glutamine amidotransferase</keyword>
<evidence type="ECO:0000256" key="7">
    <source>
        <dbReference type="ARBA" id="ARBA00022723"/>
    </source>
</evidence>
<proteinExistence type="inferred from homology"/>
<keyword evidence="11" id="KW-0411">Iron-sulfur</keyword>
<evidence type="ECO:0000256" key="10">
    <source>
        <dbReference type="ARBA" id="ARBA00023004"/>
    </source>
</evidence>
<comment type="similarity">
    <text evidence="3">Belongs to the glutamate synthase family.</text>
</comment>
<evidence type="ECO:0000256" key="9">
    <source>
        <dbReference type="ARBA" id="ARBA00023002"/>
    </source>
</evidence>
<reference evidence="17 18" key="1">
    <citation type="submission" date="2023-08" db="EMBL/GenBank/DDBJ databases">
        <title>Black Yeasts Isolated from many extreme environments.</title>
        <authorList>
            <person name="Coleine C."/>
            <person name="Stajich J.E."/>
            <person name="Selbmann L."/>
        </authorList>
    </citation>
    <scope>NUCLEOTIDE SEQUENCE [LARGE SCALE GENOMIC DNA]</scope>
    <source>
        <strain evidence="17 18">CCFEE 536</strain>
    </source>
</reference>
<dbReference type="InterPro" id="IPR050711">
    <property type="entry name" value="ET-N_metabolism_enzyme"/>
</dbReference>
<keyword evidence="4" id="KW-0028">Amino-acid biosynthesis</keyword>
<keyword evidence="9 17" id="KW-0560">Oxidoreductase</keyword>
<organism evidence="17 18">
    <name type="scientific">Cryomyces antarcticus</name>
    <dbReference type="NCBI Taxonomy" id="329879"/>
    <lineage>
        <taxon>Eukaryota</taxon>
        <taxon>Fungi</taxon>
        <taxon>Dikarya</taxon>
        <taxon>Ascomycota</taxon>
        <taxon>Pezizomycotina</taxon>
        <taxon>Dothideomycetes</taxon>
        <taxon>Dothideomycetes incertae sedis</taxon>
        <taxon>Cryomyces</taxon>
    </lineage>
</organism>
<evidence type="ECO:0000256" key="12">
    <source>
        <dbReference type="ARBA" id="ARBA00023164"/>
    </source>
</evidence>
<keyword evidence="5" id="KW-0285">Flavoprotein</keyword>
<evidence type="ECO:0000256" key="3">
    <source>
        <dbReference type="ARBA" id="ARBA00009716"/>
    </source>
</evidence>
<evidence type="ECO:0000256" key="1">
    <source>
        <dbReference type="ARBA" id="ARBA00001917"/>
    </source>
</evidence>
<comment type="cofactor">
    <cofactor evidence="2">
        <name>[3Fe-4S] cluster</name>
        <dbReference type="ChEBI" id="CHEBI:21137"/>
    </cofactor>
</comment>
<evidence type="ECO:0000256" key="11">
    <source>
        <dbReference type="ARBA" id="ARBA00023014"/>
    </source>
</evidence>
<dbReference type="Gene3D" id="3.60.20.10">
    <property type="entry name" value="Glutamine Phosphoribosylpyrophosphate, subunit 1, domain 1"/>
    <property type="match status" value="1"/>
</dbReference>
<evidence type="ECO:0000256" key="8">
    <source>
        <dbReference type="ARBA" id="ARBA00022962"/>
    </source>
</evidence>
<name>A0ABR0IUM9_9PEZI</name>
<dbReference type="GO" id="GO:0000286">
    <property type="term" value="F:alanine dehydrogenase activity"/>
    <property type="evidence" value="ECO:0007669"/>
    <property type="project" value="UniProtKB-EC"/>
</dbReference>
<sequence>MRAREGVLKSDLFGDDLELLYPIIEDGGSDSAAFDNVLELLVINGVLSLPEAVMMMVPEAWQGNRSMDPAKQAFYEWASCMMEPWDGPALFTFADGRYCGANLDRNGLRPCRYYVTDDDRIVCASEVGTIQIDPERIVQKGRLQPGRMLLVDTVAGRIVDDSELKAT</sequence>
<evidence type="ECO:0000259" key="16">
    <source>
        <dbReference type="Pfam" id="PF00310"/>
    </source>
</evidence>
<dbReference type="InterPro" id="IPR017932">
    <property type="entry name" value="GATase_2_dom"/>
</dbReference>
<evidence type="ECO:0000256" key="13">
    <source>
        <dbReference type="ARBA" id="ARBA00023291"/>
    </source>
</evidence>
<comment type="caution">
    <text evidence="17">The sequence shown here is derived from an EMBL/GenBank/DDBJ whole genome shotgun (WGS) entry which is preliminary data.</text>
</comment>